<dbReference type="EMBL" id="CP019697">
    <property type="protein sequence ID" value="AQS51714.1"/>
    <property type="molecule type" value="Genomic_DNA"/>
</dbReference>
<evidence type="ECO:0000313" key="2">
    <source>
        <dbReference type="EMBL" id="AQS51714.1"/>
    </source>
</evidence>
<dbReference type="PIRSF" id="PIRSF000429">
    <property type="entry name" value="Ac-CoA_Ac_transf"/>
    <property type="match status" value="1"/>
</dbReference>
<dbReference type="OrthoDB" id="9790314at2"/>
<dbReference type="GO" id="GO:0003988">
    <property type="term" value="F:acetyl-CoA C-acyltransferase activity"/>
    <property type="evidence" value="ECO:0007669"/>
    <property type="project" value="UniProtKB-ARBA"/>
</dbReference>
<gene>
    <name evidence="2" type="ORF">PAEH1_09360</name>
</gene>
<sequence>MKRTPYTDVVLVCPVTVAYERFSEKSAHQWLGTALKQLLQQSGLSKQDVDGVCVSSFTLGSDTAVGVIQHFQMSPRFLEHIPMGGASGIVALRRAARAVQCGDANVVACLAGDTNHRDSFKNTVSGFSRFSQDAVYPYGAAGPNGSFALLTDYYMQHYGATRADFGKLCVAQRDNALRNPHALMKKPLTLEQYLEARPIAEPIHLFDCVMPCAGAEGYLVMRREQAQTLQLPYVEILSTIERHNAFVDDPVQYRGGWAMDIDELYEMAHVRPEHIDFLETYDDYPVINVMQFEDLGFCKKGEGPQFIRDHSFTIEGSFPFNTSGGQLSVGQAGAAGGYLGLVQALRQLTLNAADTQVPNATIGMVSGFGMINYDRGICTAATILKRGQA</sequence>
<proteinExistence type="predicted"/>
<dbReference type="AlphaFoldDB" id="A0A1U9K152"/>
<dbReference type="PANTHER" id="PTHR42870:SF1">
    <property type="entry name" value="NON-SPECIFIC LIPID-TRANSFER PROTEIN-LIKE 2"/>
    <property type="match status" value="1"/>
</dbReference>
<name>A0A1U9K152_9BURK</name>
<protein>
    <submittedName>
        <fullName evidence="2">Acetyl-CoA acetyltransferase</fullName>
    </submittedName>
</protein>
<feature type="domain" description="Thiolase C-terminal" evidence="1">
    <location>
        <begin position="265"/>
        <end position="372"/>
    </location>
</feature>
<dbReference type="Gene3D" id="3.40.47.10">
    <property type="match status" value="1"/>
</dbReference>
<accession>A0A1U9K152</accession>
<dbReference type="STRING" id="643674.PAEH1_09360"/>
<dbReference type="InterPro" id="IPR055140">
    <property type="entry name" value="Thiolase_C_2"/>
</dbReference>
<evidence type="ECO:0000259" key="1">
    <source>
        <dbReference type="Pfam" id="PF22691"/>
    </source>
</evidence>
<dbReference type="InterPro" id="IPR002155">
    <property type="entry name" value="Thiolase"/>
</dbReference>
<dbReference type="CDD" id="cd00829">
    <property type="entry name" value="SCP-x_thiolase"/>
    <property type="match status" value="1"/>
</dbReference>
<dbReference type="KEGG" id="phn:PAEH1_09360"/>
<dbReference type="InterPro" id="IPR016039">
    <property type="entry name" value="Thiolase-like"/>
</dbReference>
<keyword evidence="2" id="KW-0808">Transferase</keyword>
<dbReference type="PANTHER" id="PTHR42870">
    <property type="entry name" value="ACETYL-COA C-ACETYLTRANSFERASE"/>
    <property type="match status" value="1"/>
</dbReference>
<dbReference type="SUPFAM" id="SSF53901">
    <property type="entry name" value="Thiolase-like"/>
    <property type="match status" value="1"/>
</dbReference>
<dbReference type="Pfam" id="PF22691">
    <property type="entry name" value="Thiolase_C_1"/>
    <property type="match status" value="1"/>
</dbReference>
<organism evidence="2 3">
    <name type="scientific">Paenalcaligenes hominis</name>
    <dbReference type="NCBI Taxonomy" id="643674"/>
    <lineage>
        <taxon>Bacteria</taxon>
        <taxon>Pseudomonadati</taxon>
        <taxon>Pseudomonadota</taxon>
        <taxon>Betaproteobacteria</taxon>
        <taxon>Burkholderiales</taxon>
        <taxon>Alcaligenaceae</taxon>
        <taxon>Paenalcaligenes</taxon>
    </lineage>
</organism>
<reference evidence="2 3" key="1">
    <citation type="submission" date="2017-01" db="EMBL/GenBank/DDBJ databases">
        <title>Complete Genome Sequence of Paenalcaligenes hominis, Isolated from a paraplegic Patient with neurogenic bladder.</title>
        <authorList>
            <person name="Mukhopadhyay R."/>
            <person name="Joaquin J."/>
            <person name="Hogue R."/>
            <person name="Kilaru A."/>
            <person name="Jospin G."/>
            <person name="Mars K."/>
            <person name="Eisen J.A."/>
            <person name="Chaturvedi V."/>
        </authorList>
    </citation>
    <scope>NUCLEOTIDE SEQUENCE [LARGE SCALE GENOMIC DNA]</scope>
    <source>
        <strain evidence="2 3">15S00501</strain>
    </source>
</reference>
<evidence type="ECO:0000313" key="3">
    <source>
        <dbReference type="Proteomes" id="UP000189369"/>
    </source>
</evidence>
<dbReference type="Proteomes" id="UP000189369">
    <property type="component" value="Chromosome"/>
</dbReference>